<reference evidence="3 4" key="1">
    <citation type="submission" date="2018-08" db="EMBL/GenBank/DDBJ databases">
        <authorList>
            <person name="Laetsch R D."/>
            <person name="Stevens L."/>
            <person name="Kumar S."/>
            <person name="Blaxter L. M."/>
        </authorList>
    </citation>
    <scope>NUCLEOTIDE SEQUENCE [LARGE SCALE GENOMIC DNA]</scope>
</reference>
<organism evidence="3 4">
    <name type="scientific">Acanthocheilonema viteae</name>
    <name type="common">Filarial nematode worm</name>
    <name type="synonym">Dipetalonema viteae</name>
    <dbReference type="NCBI Taxonomy" id="6277"/>
    <lineage>
        <taxon>Eukaryota</taxon>
        <taxon>Metazoa</taxon>
        <taxon>Ecdysozoa</taxon>
        <taxon>Nematoda</taxon>
        <taxon>Chromadorea</taxon>
        <taxon>Rhabditida</taxon>
        <taxon>Spirurina</taxon>
        <taxon>Spiruromorpha</taxon>
        <taxon>Filarioidea</taxon>
        <taxon>Onchocercidae</taxon>
        <taxon>Acanthocheilonema</taxon>
    </lineage>
</organism>
<dbReference type="SUPFAM" id="SSF57362">
    <property type="entry name" value="BPTI-like"/>
    <property type="match status" value="5"/>
</dbReference>
<feature type="non-terminal residue" evidence="3">
    <location>
        <position position="952"/>
    </location>
</feature>
<proteinExistence type="predicted"/>
<dbReference type="PROSITE" id="PS50279">
    <property type="entry name" value="BPTI_KUNITZ_2"/>
    <property type="match status" value="5"/>
</dbReference>
<feature type="domain" description="BPTI/Kunitz inhibitor" evidence="2">
    <location>
        <begin position="259"/>
        <end position="309"/>
    </location>
</feature>
<accession>A0A498SND3</accession>
<feature type="domain" description="BPTI/Kunitz inhibitor" evidence="2">
    <location>
        <begin position="195"/>
        <end position="248"/>
    </location>
</feature>
<dbReference type="SMART" id="SM00131">
    <property type="entry name" value="KU"/>
    <property type="match status" value="5"/>
</dbReference>
<feature type="domain" description="BPTI/Kunitz inhibitor" evidence="2">
    <location>
        <begin position="498"/>
        <end position="548"/>
    </location>
</feature>
<dbReference type="InterPro" id="IPR006150">
    <property type="entry name" value="Cys_repeat_1"/>
</dbReference>
<evidence type="ECO:0000256" key="1">
    <source>
        <dbReference type="SAM" id="SignalP"/>
    </source>
</evidence>
<dbReference type="AlphaFoldDB" id="A0A498SND3"/>
<keyword evidence="1" id="KW-0732">Signal</keyword>
<dbReference type="EMBL" id="UPTC01002306">
    <property type="protein sequence ID" value="VBB33316.1"/>
    <property type="molecule type" value="Genomic_DNA"/>
</dbReference>
<dbReference type="GO" id="GO:0004867">
    <property type="term" value="F:serine-type endopeptidase inhibitor activity"/>
    <property type="evidence" value="ECO:0007669"/>
    <property type="project" value="InterPro"/>
</dbReference>
<dbReference type="OrthoDB" id="4473401at2759"/>
<dbReference type="SMART" id="SM00289">
    <property type="entry name" value="WR1"/>
    <property type="match status" value="4"/>
</dbReference>
<evidence type="ECO:0000313" key="4">
    <source>
        <dbReference type="Proteomes" id="UP000276991"/>
    </source>
</evidence>
<dbReference type="InterPro" id="IPR036880">
    <property type="entry name" value="Kunitz_BPTI_sf"/>
</dbReference>
<evidence type="ECO:0000259" key="2">
    <source>
        <dbReference type="PROSITE" id="PS50279"/>
    </source>
</evidence>
<dbReference type="PANTHER" id="PTHR46339:SF9">
    <property type="entry name" value="BPTI_KUNITZ INHIBITOR DOMAIN-CONTAINING PROTEIN"/>
    <property type="match status" value="1"/>
</dbReference>
<dbReference type="Gene3D" id="4.10.410.10">
    <property type="entry name" value="Pancreatic trypsin inhibitor Kunitz domain"/>
    <property type="match status" value="5"/>
</dbReference>
<dbReference type="InterPro" id="IPR028150">
    <property type="entry name" value="Lustrin_cystein"/>
</dbReference>
<dbReference type="Proteomes" id="UP000276991">
    <property type="component" value="Unassembled WGS sequence"/>
</dbReference>
<sequence>MTFSNIRYFLIFVIFVYAFTVIRAHKNTENIRLVFNDTGIGILFYCEEGIPLLLANDTVKKCLPDENSDSSMLCPEKFWCHVGATENSWYCCPKNRKVKERCYLAPANGHGSGQIRRFWYDWKSSTCKLLTYAGYGGNENNFLTKTDCEKACLGKQPSKSLLTYSSLSNKLDTDSQKHSVNEQQSVIPNVDLNPCELSPDRGTSIVGISSSYRWYFDIAADRCIRFNYLGSEGNANNFKTDHLCLDTCGIGDTNDVNICLLPNAPGNGPYKIPRFYYDARNNACKQFVYTGFGGNNNRFAKHEQCSKKCLNSGSLATTIAIVPSPIVTTQIAATEMFTLPTDLPFNFEKLKPLEVLTTILPEHSIFVERLKGLSSSKIANSPNTLSSSNGKPNTENAMPTISYWNLSTSIKTDAKYTYFQMTRNDEMNLNPSNQGVNEIIDVINKAITDPCLQSLPTGFQLQYCSPTDSFLCPRGTFCQIGVGPQETFCCPIIADSPCKQRQESGIGLTGLGRWYYDANDNHCKTFIFNGFKGNQNNFLTFRACQQSCGAINPCENGEPQMQTNAKEQCSPENIYSCPQGYYCRILDDLTKTVCCPGTDQVMLGHRRTVILNPTGNVNSGSGSTYNLKSGNSFTDIDYAKRTVDSINNANIAVGNIPPVELVSYVDSKPITSNQYLHSTMATGINPNFGNVSLPNIFIGQVGSGVETSDFNRARAFVNSASAIPKNALIPESSIGSGVPILPGYNPVNTGISVDPLAGISYGNARISSEFIGGTENLMTNAAIRTIQGIRCLEPLASGTGTHSLSRYYFDADASLCRPFIYSGIGGNDNCFETVQECRMACPEYDNPCPVGLPYIDENDGNVAFCSSANPLCPSNYWCHIGDRRQTSVCCPSLANMNALPIANPLRPLRSLSTDIMRSFNGPALDMQIDSTEHNDVPGKIPLACFQPLLEGR</sequence>
<protein>
    <recommendedName>
        <fullName evidence="2">BPTI/Kunitz inhibitor domain-containing protein</fullName>
    </recommendedName>
</protein>
<gene>
    <name evidence="3" type="ORF">NAV_LOCUS8107</name>
</gene>
<evidence type="ECO:0000313" key="3">
    <source>
        <dbReference type="EMBL" id="VBB33316.1"/>
    </source>
</evidence>
<feature type="domain" description="BPTI/Kunitz inhibitor" evidence="2">
    <location>
        <begin position="791"/>
        <end position="841"/>
    </location>
</feature>
<feature type="domain" description="BPTI/Kunitz inhibitor" evidence="2">
    <location>
        <begin position="102"/>
        <end position="152"/>
    </location>
</feature>
<name>A0A498SND3_ACAVI</name>
<feature type="chain" id="PRO_5019814397" description="BPTI/Kunitz inhibitor domain-containing protein" evidence="1">
    <location>
        <begin position="25"/>
        <end position="952"/>
    </location>
</feature>
<dbReference type="Pfam" id="PF14625">
    <property type="entry name" value="Lustrin_cystein"/>
    <property type="match status" value="4"/>
</dbReference>
<dbReference type="STRING" id="6277.A0A498SND3"/>
<dbReference type="Pfam" id="PF00014">
    <property type="entry name" value="Kunitz_BPTI"/>
    <property type="match status" value="5"/>
</dbReference>
<dbReference type="CDD" id="cd22593">
    <property type="entry name" value="Kunitz_conkunitzin"/>
    <property type="match status" value="5"/>
</dbReference>
<keyword evidence="4" id="KW-1185">Reference proteome</keyword>
<dbReference type="InterPro" id="IPR053014">
    <property type="entry name" value="Cuticle_assoc_divergent"/>
</dbReference>
<dbReference type="InterPro" id="IPR002223">
    <property type="entry name" value="Kunitz_BPTI"/>
</dbReference>
<feature type="signal peptide" evidence="1">
    <location>
        <begin position="1"/>
        <end position="24"/>
    </location>
</feature>
<dbReference type="PANTHER" id="PTHR46339">
    <property type="entry name" value="PROTEIN CBG15282-RELATED"/>
    <property type="match status" value="1"/>
</dbReference>